<keyword evidence="7 9" id="KW-0472">Membrane</keyword>
<comment type="subcellular location">
    <subcellularLocation>
        <location evidence="1">Membrane</location>
        <topology evidence="1">Multi-pass membrane protein</topology>
    </subcellularLocation>
</comment>
<feature type="transmembrane region" description="Helical" evidence="9">
    <location>
        <begin position="251"/>
        <end position="273"/>
    </location>
</feature>
<comment type="subunit">
    <text evidence="2">The complex is composed of two ATP-binding proteins (CysA), two transmembrane proteins (CysT and CysW) and a solute-binding protein (CysP).</text>
</comment>
<evidence type="ECO:0000256" key="2">
    <source>
        <dbReference type="ARBA" id="ARBA00011779"/>
    </source>
</evidence>
<dbReference type="CDD" id="cd06261">
    <property type="entry name" value="TM_PBP2"/>
    <property type="match status" value="1"/>
</dbReference>
<evidence type="ECO:0000256" key="1">
    <source>
        <dbReference type="ARBA" id="ARBA00004141"/>
    </source>
</evidence>
<feature type="region of interest" description="Disordered" evidence="10">
    <location>
        <begin position="1"/>
        <end position="25"/>
    </location>
</feature>
<evidence type="ECO:0000256" key="9">
    <source>
        <dbReference type="RuleBase" id="RU366001"/>
    </source>
</evidence>
<comment type="caution">
    <text evidence="9">Lacks conserved residue(s) required for the propagation of feature annotation.</text>
</comment>
<dbReference type="RefSeq" id="WP_387414010.1">
    <property type="nucleotide sequence ID" value="NZ_JBIASD010000015.1"/>
</dbReference>
<evidence type="ECO:0000256" key="7">
    <source>
        <dbReference type="ARBA" id="ARBA00023136"/>
    </source>
</evidence>
<sequence>MTVDTPSRTAPPPRAGARRRPRASGGTALGLGSAVLYLSLIVLIPLALVVVRSTDEGLGYFWKAVTTPDAWAALTLTIGASAVVALVNLVLGTLIAWVLVRDRFPGKAIVDTLIDLPFALPTIVAGLVLLALYGPESPLGVNLAYSRAGVGLALLFVTLPFVVRTVQPVLIELDKDMEQAAASLGASPFQTFRRIILPNLVPAMLSGTALAFTRAISEFGSTVLISGNLPFKTQVAAVNIFSQIEGDNTTGAAAISTVLLVVALVALLALDLLQRWGSRRG</sequence>
<feature type="transmembrane region" description="Helical" evidence="9">
    <location>
        <begin position="71"/>
        <end position="100"/>
    </location>
</feature>
<comment type="function">
    <text evidence="8">Part of the ABC transporter complex CysAWTP (TC 3.A.1.6.1) involved in sulfate/thiosulfate import. Probably responsible for the translocation of the substrate across the membrane.</text>
</comment>
<feature type="transmembrane region" description="Helical" evidence="9">
    <location>
        <begin position="28"/>
        <end position="51"/>
    </location>
</feature>
<evidence type="ECO:0000256" key="8">
    <source>
        <dbReference type="ARBA" id="ARBA00025323"/>
    </source>
</evidence>
<organism evidence="12 13">
    <name type="scientific">Microtetraspora malaysiensis</name>
    <dbReference type="NCBI Taxonomy" id="161358"/>
    <lineage>
        <taxon>Bacteria</taxon>
        <taxon>Bacillati</taxon>
        <taxon>Actinomycetota</taxon>
        <taxon>Actinomycetes</taxon>
        <taxon>Streptosporangiales</taxon>
        <taxon>Streptosporangiaceae</taxon>
        <taxon>Microtetraspora</taxon>
    </lineage>
</organism>
<keyword evidence="6 9" id="KW-0764">Sulfate transport</keyword>
<comment type="similarity">
    <text evidence="9">Belongs to the binding-protein-dependent transport system permease family. CysTW subfamily.</text>
</comment>
<keyword evidence="3 9" id="KW-0813">Transport</keyword>
<dbReference type="EMBL" id="JBIASD010000015">
    <property type="protein sequence ID" value="MFF3668463.1"/>
    <property type="molecule type" value="Genomic_DNA"/>
</dbReference>
<evidence type="ECO:0000256" key="5">
    <source>
        <dbReference type="ARBA" id="ARBA00022989"/>
    </source>
</evidence>
<dbReference type="Gene3D" id="1.10.3720.10">
    <property type="entry name" value="MetI-like"/>
    <property type="match status" value="1"/>
</dbReference>
<proteinExistence type="inferred from homology"/>
<evidence type="ECO:0000313" key="12">
    <source>
        <dbReference type="EMBL" id="MFF3668463.1"/>
    </source>
</evidence>
<dbReference type="InterPro" id="IPR011865">
    <property type="entry name" value="CysT_permease"/>
</dbReference>
<evidence type="ECO:0000256" key="3">
    <source>
        <dbReference type="ARBA" id="ARBA00022448"/>
    </source>
</evidence>
<dbReference type="NCBIfam" id="TIGR02139">
    <property type="entry name" value="permease_CysT"/>
    <property type="match status" value="1"/>
</dbReference>
<keyword evidence="4 9" id="KW-0812">Transmembrane</keyword>
<feature type="domain" description="ABC transmembrane type-1" evidence="11">
    <location>
        <begin position="74"/>
        <end position="270"/>
    </location>
</feature>
<evidence type="ECO:0000313" key="13">
    <source>
        <dbReference type="Proteomes" id="UP001602013"/>
    </source>
</evidence>
<dbReference type="PANTHER" id="PTHR30406:SF8">
    <property type="entry name" value="SULFATE TRANSPORT SYSTEM PERMEASE PROTEIN CYST"/>
    <property type="match status" value="1"/>
</dbReference>
<evidence type="ECO:0000256" key="6">
    <source>
        <dbReference type="ARBA" id="ARBA00023032"/>
    </source>
</evidence>
<dbReference type="SUPFAM" id="SSF161098">
    <property type="entry name" value="MetI-like"/>
    <property type="match status" value="1"/>
</dbReference>
<name>A0ABW6SUA6_9ACTN</name>
<keyword evidence="13" id="KW-1185">Reference proteome</keyword>
<protein>
    <recommendedName>
        <fullName evidence="9">Sulfate transport system permease protein CysT</fullName>
    </recommendedName>
</protein>
<evidence type="ECO:0000256" key="10">
    <source>
        <dbReference type="SAM" id="MobiDB-lite"/>
    </source>
</evidence>
<dbReference type="InterPro" id="IPR035906">
    <property type="entry name" value="MetI-like_sf"/>
</dbReference>
<keyword evidence="5 9" id="KW-1133">Transmembrane helix</keyword>
<gene>
    <name evidence="12" type="primary">cysT</name>
    <name evidence="12" type="ORF">ACFYXI_23030</name>
</gene>
<reference evidence="12 13" key="1">
    <citation type="submission" date="2024-10" db="EMBL/GenBank/DDBJ databases">
        <title>The Natural Products Discovery Center: Release of the First 8490 Sequenced Strains for Exploring Actinobacteria Biosynthetic Diversity.</title>
        <authorList>
            <person name="Kalkreuter E."/>
            <person name="Kautsar S.A."/>
            <person name="Yang D."/>
            <person name="Bader C.D."/>
            <person name="Teijaro C.N."/>
            <person name="Fluegel L."/>
            <person name="Davis C.M."/>
            <person name="Simpson J.R."/>
            <person name="Lauterbach L."/>
            <person name="Steele A.D."/>
            <person name="Gui C."/>
            <person name="Meng S."/>
            <person name="Li G."/>
            <person name="Viehrig K."/>
            <person name="Ye F."/>
            <person name="Su P."/>
            <person name="Kiefer A.F."/>
            <person name="Nichols A."/>
            <person name="Cepeda A.J."/>
            <person name="Yan W."/>
            <person name="Fan B."/>
            <person name="Jiang Y."/>
            <person name="Adhikari A."/>
            <person name="Zheng C.-J."/>
            <person name="Schuster L."/>
            <person name="Cowan T.M."/>
            <person name="Smanski M.J."/>
            <person name="Chevrette M.G."/>
            <person name="De Carvalho L.P.S."/>
            <person name="Shen B."/>
        </authorList>
    </citation>
    <scope>NUCLEOTIDE SEQUENCE [LARGE SCALE GENOMIC DNA]</scope>
    <source>
        <strain evidence="12 13">NPDC002173</strain>
    </source>
</reference>
<dbReference type="InterPro" id="IPR000515">
    <property type="entry name" value="MetI-like"/>
</dbReference>
<dbReference type="Proteomes" id="UP001602013">
    <property type="component" value="Unassembled WGS sequence"/>
</dbReference>
<dbReference type="Pfam" id="PF00528">
    <property type="entry name" value="BPD_transp_1"/>
    <property type="match status" value="1"/>
</dbReference>
<evidence type="ECO:0000259" key="11">
    <source>
        <dbReference type="PROSITE" id="PS50928"/>
    </source>
</evidence>
<feature type="transmembrane region" description="Helical" evidence="9">
    <location>
        <begin position="196"/>
        <end position="216"/>
    </location>
</feature>
<accession>A0ABW6SUA6</accession>
<feature type="transmembrane region" description="Helical" evidence="9">
    <location>
        <begin position="145"/>
        <end position="163"/>
    </location>
</feature>
<comment type="caution">
    <text evidence="12">The sequence shown here is derived from an EMBL/GenBank/DDBJ whole genome shotgun (WGS) entry which is preliminary data.</text>
</comment>
<dbReference type="InterPro" id="IPR005667">
    <property type="entry name" value="Sulph_transpt2"/>
</dbReference>
<dbReference type="PANTHER" id="PTHR30406">
    <property type="entry name" value="SULFATE TRANSPORT SYSTEM PERMEASE PROTEIN"/>
    <property type="match status" value="1"/>
</dbReference>
<dbReference type="PROSITE" id="PS50928">
    <property type="entry name" value="ABC_TM1"/>
    <property type="match status" value="1"/>
</dbReference>
<feature type="transmembrane region" description="Helical" evidence="9">
    <location>
        <begin position="112"/>
        <end position="133"/>
    </location>
</feature>
<evidence type="ECO:0000256" key="4">
    <source>
        <dbReference type="ARBA" id="ARBA00022692"/>
    </source>
</evidence>
<dbReference type="NCBIfam" id="TIGR00969">
    <property type="entry name" value="3a0106s02"/>
    <property type="match status" value="1"/>
</dbReference>
<comment type="function">
    <text evidence="9">Part of the ABC transporter complex (TC 3.A.1.6.1) involved in sulfate/thiosulfate import.</text>
</comment>